<feature type="region of interest" description="Disordered" evidence="1">
    <location>
        <begin position="61"/>
        <end position="101"/>
    </location>
</feature>
<accession>A0A8R7QBG2</accession>
<dbReference type="AlphaFoldDB" id="A0A8R7QBG2"/>
<name>A0A8R7QBG2_TRIUA</name>
<dbReference type="Proteomes" id="UP000015106">
    <property type="component" value="Chromosome 5"/>
</dbReference>
<keyword evidence="3" id="KW-1185">Reference proteome</keyword>
<evidence type="ECO:0000256" key="1">
    <source>
        <dbReference type="SAM" id="MobiDB-lite"/>
    </source>
</evidence>
<reference evidence="3" key="1">
    <citation type="journal article" date="2013" name="Nature">
        <title>Draft genome of the wheat A-genome progenitor Triticum urartu.</title>
        <authorList>
            <person name="Ling H.Q."/>
            <person name="Zhao S."/>
            <person name="Liu D."/>
            <person name="Wang J."/>
            <person name="Sun H."/>
            <person name="Zhang C."/>
            <person name="Fan H."/>
            <person name="Li D."/>
            <person name="Dong L."/>
            <person name="Tao Y."/>
            <person name="Gao C."/>
            <person name="Wu H."/>
            <person name="Li Y."/>
            <person name="Cui Y."/>
            <person name="Guo X."/>
            <person name="Zheng S."/>
            <person name="Wang B."/>
            <person name="Yu K."/>
            <person name="Liang Q."/>
            <person name="Yang W."/>
            <person name="Lou X."/>
            <person name="Chen J."/>
            <person name="Feng M."/>
            <person name="Jian J."/>
            <person name="Zhang X."/>
            <person name="Luo G."/>
            <person name="Jiang Y."/>
            <person name="Liu J."/>
            <person name="Wang Z."/>
            <person name="Sha Y."/>
            <person name="Zhang B."/>
            <person name="Wu H."/>
            <person name="Tang D."/>
            <person name="Shen Q."/>
            <person name="Xue P."/>
            <person name="Zou S."/>
            <person name="Wang X."/>
            <person name="Liu X."/>
            <person name="Wang F."/>
            <person name="Yang Y."/>
            <person name="An X."/>
            <person name="Dong Z."/>
            <person name="Zhang K."/>
            <person name="Zhang X."/>
            <person name="Luo M.C."/>
            <person name="Dvorak J."/>
            <person name="Tong Y."/>
            <person name="Wang J."/>
            <person name="Yang H."/>
            <person name="Li Z."/>
            <person name="Wang D."/>
            <person name="Zhang A."/>
            <person name="Wang J."/>
        </authorList>
    </citation>
    <scope>NUCLEOTIDE SEQUENCE</scope>
    <source>
        <strain evidence="3">cv. G1812</strain>
    </source>
</reference>
<protein>
    <submittedName>
        <fullName evidence="2">Uncharacterized protein</fullName>
    </submittedName>
</protein>
<evidence type="ECO:0000313" key="2">
    <source>
        <dbReference type="EnsemblPlants" id="TuG1812G0500000337.01.T02"/>
    </source>
</evidence>
<sequence>MPTCIRKPTDSQSLKAWSLSCSDDDNLGVRCKNCSSKCSTKCFPSTAWLATSGWPTGCSARSKPLRTGLPSRQTSRSMAAPWPGPTLPAPRTWPRGSCGAG</sequence>
<proteinExistence type="predicted"/>
<dbReference type="Gramene" id="TuG1812G0500000337.01.T02">
    <property type="protein sequence ID" value="TuG1812G0500000337.01.T02"/>
    <property type="gene ID" value="TuG1812G0500000337.01"/>
</dbReference>
<evidence type="ECO:0000313" key="3">
    <source>
        <dbReference type="Proteomes" id="UP000015106"/>
    </source>
</evidence>
<dbReference type="EnsemblPlants" id="TuG1812G0500000337.01.T02">
    <property type="protein sequence ID" value="TuG1812G0500000337.01.T02"/>
    <property type="gene ID" value="TuG1812G0500000337.01"/>
</dbReference>
<reference evidence="2" key="3">
    <citation type="submission" date="2022-06" db="UniProtKB">
        <authorList>
            <consortium name="EnsemblPlants"/>
        </authorList>
    </citation>
    <scope>IDENTIFICATION</scope>
</reference>
<reference evidence="2" key="2">
    <citation type="submission" date="2018-03" db="EMBL/GenBank/DDBJ databases">
        <title>The Triticum urartu genome reveals the dynamic nature of wheat genome evolution.</title>
        <authorList>
            <person name="Ling H."/>
            <person name="Ma B."/>
            <person name="Shi X."/>
            <person name="Liu H."/>
            <person name="Dong L."/>
            <person name="Sun H."/>
            <person name="Cao Y."/>
            <person name="Gao Q."/>
            <person name="Zheng S."/>
            <person name="Li Y."/>
            <person name="Yu Y."/>
            <person name="Du H."/>
            <person name="Qi M."/>
            <person name="Li Y."/>
            <person name="Yu H."/>
            <person name="Cui Y."/>
            <person name="Wang N."/>
            <person name="Chen C."/>
            <person name="Wu H."/>
            <person name="Zhao Y."/>
            <person name="Zhang J."/>
            <person name="Li Y."/>
            <person name="Zhou W."/>
            <person name="Zhang B."/>
            <person name="Hu W."/>
            <person name="Eijk M."/>
            <person name="Tang J."/>
            <person name="Witsenboer H."/>
            <person name="Zhao S."/>
            <person name="Li Z."/>
            <person name="Zhang A."/>
            <person name="Wang D."/>
            <person name="Liang C."/>
        </authorList>
    </citation>
    <scope>NUCLEOTIDE SEQUENCE [LARGE SCALE GENOMIC DNA]</scope>
    <source>
        <strain evidence="2">cv. G1812</strain>
    </source>
</reference>
<organism evidence="2 3">
    <name type="scientific">Triticum urartu</name>
    <name type="common">Red wild einkorn</name>
    <name type="synonym">Crithodium urartu</name>
    <dbReference type="NCBI Taxonomy" id="4572"/>
    <lineage>
        <taxon>Eukaryota</taxon>
        <taxon>Viridiplantae</taxon>
        <taxon>Streptophyta</taxon>
        <taxon>Embryophyta</taxon>
        <taxon>Tracheophyta</taxon>
        <taxon>Spermatophyta</taxon>
        <taxon>Magnoliopsida</taxon>
        <taxon>Liliopsida</taxon>
        <taxon>Poales</taxon>
        <taxon>Poaceae</taxon>
        <taxon>BOP clade</taxon>
        <taxon>Pooideae</taxon>
        <taxon>Triticodae</taxon>
        <taxon>Triticeae</taxon>
        <taxon>Triticinae</taxon>
        <taxon>Triticum</taxon>
    </lineage>
</organism>